<dbReference type="Proteomes" id="UP000092164">
    <property type="component" value="Unassembled WGS sequence"/>
</dbReference>
<evidence type="ECO:0000313" key="1">
    <source>
        <dbReference type="EMBL" id="OBR37222.1"/>
    </source>
</evidence>
<keyword evidence="2" id="KW-1185">Reference proteome</keyword>
<name>A0A1B7Z3B3_9FLAO</name>
<reference evidence="2" key="1">
    <citation type="submission" date="2016-06" db="EMBL/GenBank/DDBJ databases">
        <authorList>
            <person name="Zhan P."/>
        </authorList>
    </citation>
    <scope>NUCLEOTIDE SEQUENCE [LARGE SCALE GENOMIC DNA]</scope>
    <source>
        <strain evidence="2">T28</strain>
    </source>
</reference>
<protein>
    <submittedName>
        <fullName evidence="1">Cell surface protein</fullName>
    </submittedName>
</protein>
<dbReference type="RefSeq" id="WP_068485212.1">
    <property type="nucleotide sequence ID" value="NZ_CP018760.1"/>
</dbReference>
<gene>
    <name evidence="1" type="ORF">A9200_06105</name>
</gene>
<proteinExistence type="predicted"/>
<dbReference type="KEGG" id="mart:BTR34_06345"/>
<dbReference type="EMBL" id="LZFP01000034">
    <property type="protein sequence ID" value="OBR37222.1"/>
    <property type="molecule type" value="Genomic_DNA"/>
</dbReference>
<dbReference type="AlphaFoldDB" id="A0A1B7Z3B3"/>
<dbReference type="OrthoDB" id="627374at2"/>
<sequence>MGKHETMKMPVKHLISFEKLLEKYDEHLKGSDTFLAATAERILAVEKGFPELRNGFSDFSLLEKNKDLIERILQDTFTDALSGNEIKIATLPYQDMIIKSSKRFEKIIKEAGEEYVPELRNVGDDMDYIMSCVVVLNFHYGYQLDFSRPYFYDIPDADGVMRHYRILYNADFIDIIPTEKAKEVTQEDLDELLENPTDVKLWMDKIPPESFISKGFVIANLFDVTMEQAISNIKSKLISKNTIQPTNFMHELQETFKSFFRLQNIKVGFAAFDPKKDEFEKVAGKGFESFLLGGEHHMNCKTALCADSYKQLIDQNSYFTITNMDRMVERSGNMNPYKVLKEQGIQSAIFAPIAFDDKLLGVLEIVSEKKGVLNGVNAQKLDDVLPYIVSAVVRSNNEENNRIDAIIQNECTSVHSSVYWRFKEEAKQFILDEAEGRSPSFKEIVFSDVYPLFGQIDIKDSSQARNLAIQRDLMIQLSEIDYVLNIAMKKWKLPIYEELIFRVNNHLDSIREMLYTNSEQSIFDFVKDEITPVFEHLKKADTEIENHILGYESKIDMGTGSYYDHRKNYDESVTIINKKLSTVIDKRQESAQAMFPHYYERYKTDGVEHNMYIGASISETASYNSLYLNNLRLWQLQVMCEMENVHYALKPTLPVPLDATSLILVYNTSLSIRFRMDEKQFDVDGTYNARYEVIKKRIDKSYIKGTDERLTQKGMLSIVYSQKKDELEYLRYIKFLKSKGCFTNKIEIVELEGLQGVSGLKAIRAEILYKREQEPEKTYTYQDLMDALKE</sequence>
<comment type="caution">
    <text evidence="1">The sequence shown here is derived from an EMBL/GenBank/DDBJ whole genome shotgun (WGS) entry which is preliminary data.</text>
</comment>
<accession>A0A1B7Z3B3</accession>
<dbReference type="STRING" id="1836467.BTR34_06345"/>
<evidence type="ECO:0000313" key="2">
    <source>
        <dbReference type="Proteomes" id="UP000092164"/>
    </source>
</evidence>
<organism evidence="1 2">
    <name type="scientific">Maribacter hydrothermalis</name>
    <dbReference type="NCBI Taxonomy" id="1836467"/>
    <lineage>
        <taxon>Bacteria</taxon>
        <taxon>Pseudomonadati</taxon>
        <taxon>Bacteroidota</taxon>
        <taxon>Flavobacteriia</taxon>
        <taxon>Flavobacteriales</taxon>
        <taxon>Flavobacteriaceae</taxon>
        <taxon>Maribacter</taxon>
    </lineage>
</organism>